<sequence>MGEILPNARTAEKNYVGKISEVLIEKTEFFSKTRFLAYDAIRPGPVGVPPLSGRLENWEIG</sequence>
<reference evidence="1" key="1">
    <citation type="journal article" date="2015" name="PeerJ">
        <title>First genomic representation of candidate bacterial phylum KSB3 points to enhanced environmental sensing as a trigger of wastewater bulking.</title>
        <authorList>
            <person name="Sekiguchi Y."/>
            <person name="Ohashi A."/>
            <person name="Parks D.H."/>
            <person name="Yamauchi T."/>
            <person name="Tyson G.W."/>
            <person name="Hugenholtz P."/>
        </authorList>
    </citation>
    <scope>NUCLEOTIDE SEQUENCE [LARGE SCALE GENOMIC DNA]</scope>
</reference>
<dbReference type="AlphaFoldDB" id="A0A081BUI4"/>
<dbReference type="HOGENOM" id="CLU_2913092_0_0_0"/>
<organism evidence="1">
    <name type="scientific">Vecturithrix granuli</name>
    <dbReference type="NCBI Taxonomy" id="1499967"/>
    <lineage>
        <taxon>Bacteria</taxon>
        <taxon>Candidatus Moduliflexota</taxon>
        <taxon>Candidatus Vecturitrichia</taxon>
        <taxon>Candidatus Vecturitrichales</taxon>
        <taxon>Candidatus Vecturitrichaceae</taxon>
        <taxon>Candidatus Vecturithrix</taxon>
    </lineage>
</organism>
<evidence type="ECO:0000313" key="2">
    <source>
        <dbReference type="Proteomes" id="UP000030661"/>
    </source>
</evidence>
<evidence type="ECO:0000313" key="1">
    <source>
        <dbReference type="EMBL" id="GAK55989.1"/>
    </source>
</evidence>
<proteinExistence type="predicted"/>
<dbReference type="EMBL" id="DF820464">
    <property type="protein sequence ID" value="GAK55989.1"/>
    <property type="molecule type" value="Genomic_DNA"/>
</dbReference>
<dbReference type="Proteomes" id="UP000030661">
    <property type="component" value="Unassembled WGS sequence"/>
</dbReference>
<accession>A0A081BUI4</accession>
<gene>
    <name evidence="1" type="ORF">U27_02950</name>
</gene>
<name>A0A081BUI4_VECG1</name>
<protein>
    <submittedName>
        <fullName evidence="1">Uncharacterized protein</fullName>
    </submittedName>
</protein>
<keyword evidence="2" id="KW-1185">Reference proteome</keyword>